<evidence type="ECO:0000256" key="2">
    <source>
        <dbReference type="ARBA" id="ARBA00023315"/>
    </source>
</evidence>
<dbReference type="SUPFAM" id="SSF55729">
    <property type="entry name" value="Acyl-CoA N-acyltransferases (Nat)"/>
    <property type="match status" value="1"/>
</dbReference>
<evidence type="ECO:0000313" key="5">
    <source>
        <dbReference type="EMBL" id="MBB5939530.1"/>
    </source>
</evidence>
<evidence type="ECO:0000256" key="3">
    <source>
        <dbReference type="ARBA" id="ARBA00038502"/>
    </source>
</evidence>
<evidence type="ECO:0000259" key="4">
    <source>
        <dbReference type="PROSITE" id="PS51186"/>
    </source>
</evidence>
<dbReference type="Pfam" id="PF13302">
    <property type="entry name" value="Acetyltransf_3"/>
    <property type="match status" value="1"/>
</dbReference>
<reference evidence="5 6" key="1">
    <citation type="submission" date="2020-08" db="EMBL/GenBank/DDBJ databases">
        <title>Genomic Encyclopedia of Type Strains, Phase III (KMG-III): the genomes of soil and plant-associated and newly described type strains.</title>
        <authorList>
            <person name="Whitman W."/>
        </authorList>
    </citation>
    <scope>NUCLEOTIDE SEQUENCE [LARGE SCALE GENOMIC DNA]</scope>
    <source>
        <strain evidence="5 6">CECT 8305</strain>
    </source>
</reference>
<comment type="caution">
    <text evidence="5">The sequence shown here is derived from an EMBL/GenBank/DDBJ whole genome shotgun (WGS) entry which is preliminary data.</text>
</comment>
<gene>
    <name evidence="5" type="ORF">FHS42_006624</name>
</gene>
<proteinExistence type="inferred from homology"/>
<dbReference type="AlphaFoldDB" id="A0A7W9QFW2"/>
<keyword evidence="2" id="KW-0012">Acyltransferase</keyword>
<accession>A0A7W9QFW2</accession>
<dbReference type="GO" id="GO:0016747">
    <property type="term" value="F:acyltransferase activity, transferring groups other than amino-acyl groups"/>
    <property type="evidence" value="ECO:0007669"/>
    <property type="project" value="InterPro"/>
</dbReference>
<protein>
    <submittedName>
        <fullName evidence="5">RimJ/RimL family protein N-acetyltransferase</fullName>
    </submittedName>
</protein>
<name>A0A7W9QFW2_9ACTN</name>
<evidence type="ECO:0000256" key="1">
    <source>
        <dbReference type="ARBA" id="ARBA00022679"/>
    </source>
</evidence>
<organism evidence="5 6">
    <name type="scientific">Streptomyces zagrosensis</name>
    <dbReference type="NCBI Taxonomy" id="1042984"/>
    <lineage>
        <taxon>Bacteria</taxon>
        <taxon>Bacillati</taxon>
        <taxon>Actinomycetota</taxon>
        <taxon>Actinomycetes</taxon>
        <taxon>Kitasatosporales</taxon>
        <taxon>Streptomycetaceae</taxon>
        <taxon>Streptomyces</taxon>
    </lineage>
</organism>
<dbReference type="PANTHER" id="PTHR43792">
    <property type="entry name" value="GNAT FAMILY, PUTATIVE (AFU_ORTHOLOGUE AFUA_3G00765)-RELATED-RELATED"/>
    <property type="match status" value="1"/>
</dbReference>
<dbReference type="PROSITE" id="PS51186">
    <property type="entry name" value="GNAT"/>
    <property type="match status" value="1"/>
</dbReference>
<dbReference type="InterPro" id="IPR000182">
    <property type="entry name" value="GNAT_dom"/>
</dbReference>
<dbReference type="EMBL" id="JACHJL010000024">
    <property type="protein sequence ID" value="MBB5939530.1"/>
    <property type="molecule type" value="Genomic_DNA"/>
</dbReference>
<feature type="domain" description="N-acetyltransferase" evidence="4">
    <location>
        <begin position="12"/>
        <end position="176"/>
    </location>
</feature>
<dbReference type="Proteomes" id="UP000588098">
    <property type="component" value="Unassembled WGS sequence"/>
</dbReference>
<dbReference type="InterPro" id="IPR016181">
    <property type="entry name" value="Acyl_CoA_acyltransferase"/>
</dbReference>
<dbReference type="RefSeq" id="WP_246495686.1">
    <property type="nucleotide sequence ID" value="NZ_JACHJL010000024.1"/>
</dbReference>
<dbReference type="PANTHER" id="PTHR43792:SF8">
    <property type="entry name" value="[RIBOSOMAL PROTEIN US5]-ALANINE N-ACETYLTRANSFERASE"/>
    <property type="match status" value="1"/>
</dbReference>
<dbReference type="InterPro" id="IPR051531">
    <property type="entry name" value="N-acetyltransferase"/>
</dbReference>
<comment type="similarity">
    <text evidence="3">Belongs to the acetyltransferase family. RimJ subfamily.</text>
</comment>
<dbReference type="Gene3D" id="3.40.630.30">
    <property type="match status" value="1"/>
</dbReference>
<sequence length="182" mass="21522">MHEETATREPTVMLDRLRPGDWVAVHAWRRLDQVCRFQPWGPETQEQTQAFVREAARAWSRDPQYRFPYLARRGDDVVGMGELHVRDEEQRQGEVVCFVHPNAWGGTGTAIAHELLRRGFEQLGLHRIYATCDPRNRRSARVLTKVGMTYERRHRHTVLIRDGWRDSDIFSILEHEWRRQPA</sequence>
<evidence type="ECO:0000313" key="6">
    <source>
        <dbReference type="Proteomes" id="UP000588098"/>
    </source>
</evidence>
<keyword evidence="1 5" id="KW-0808">Transferase</keyword>
<keyword evidence="6" id="KW-1185">Reference proteome</keyword>